<organism evidence="2 3">
    <name type="scientific">Vitis vinifera</name>
    <name type="common">Grape</name>
    <dbReference type="NCBI Taxonomy" id="29760"/>
    <lineage>
        <taxon>Eukaryota</taxon>
        <taxon>Viridiplantae</taxon>
        <taxon>Streptophyta</taxon>
        <taxon>Embryophyta</taxon>
        <taxon>Tracheophyta</taxon>
        <taxon>Spermatophyta</taxon>
        <taxon>Magnoliopsida</taxon>
        <taxon>eudicotyledons</taxon>
        <taxon>Gunneridae</taxon>
        <taxon>Pentapetalae</taxon>
        <taxon>rosids</taxon>
        <taxon>Vitales</taxon>
        <taxon>Vitaceae</taxon>
        <taxon>Viteae</taxon>
        <taxon>Vitis</taxon>
    </lineage>
</organism>
<keyword evidence="3" id="KW-1185">Reference proteome</keyword>
<dbReference type="AlphaFoldDB" id="F6H6D8"/>
<accession>F6H6D8</accession>
<gene>
    <name evidence="2" type="ordered locus">VIT_16s0050g02810</name>
</gene>
<proteinExistence type="predicted"/>
<keyword evidence="1" id="KW-0472">Membrane</keyword>
<name>F6H6D8_VITVI</name>
<sequence>MASHSVIPFFLSLISNWVSFHHFYFLPSLFFWLGLGLGFVFGFPGISLMPFSEVMIFPKSPMVRS</sequence>
<dbReference type="PaxDb" id="29760-VIT_16s0050g02810.t01"/>
<reference evidence="3" key="1">
    <citation type="journal article" date="2007" name="Nature">
        <title>The grapevine genome sequence suggests ancestral hexaploidization in major angiosperm phyla.</title>
        <authorList>
            <consortium name="The French-Italian Public Consortium for Grapevine Genome Characterization."/>
            <person name="Jaillon O."/>
            <person name="Aury J.-M."/>
            <person name="Noel B."/>
            <person name="Policriti A."/>
            <person name="Clepet C."/>
            <person name="Casagrande A."/>
            <person name="Choisne N."/>
            <person name="Aubourg S."/>
            <person name="Vitulo N."/>
            <person name="Jubin C."/>
            <person name="Vezzi A."/>
            <person name="Legeai F."/>
            <person name="Hugueney P."/>
            <person name="Dasilva C."/>
            <person name="Horner D."/>
            <person name="Mica E."/>
            <person name="Jublot D."/>
            <person name="Poulain J."/>
            <person name="Bruyere C."/>
            <person name="Billault A."/>
            <person name="Segurens B."/>
            <person name="Gouyvenoux M."/>
            <person name="Ugarte E."/>
            <person name="Cattonaro F."/>
            <person name="Anthouard V."/>
            <person name="Vico V."/>
            <person name="Del Fabbro C."/>
            <person name="Alaux M."/>
            <person name="Di Gaspero G."/>
            <person name="Dumas V."/>
            <person name="Felice N."/>
            <person name="Paillard S."/>
            <person name="Juman I."/>
            <person name="Moroldo M."/>
            <person name="Scalabrin S."/>
            <person name="Canaguier A."/>
            <person name="Le Clainche I."/>
            <person name="Malacrida G."/>
            <person name="Durand E."/>
            <person name="Pesole G."/>
            <person name="Laucou V."/>
            <person name="Chatelet P."/>
            <person name="Merdinoglu D."/>
            <person name="Delledonne M."/>
            <person name="Pezzotti M."/>
            <person name="Lecharny A."/>
            <person name="Scarpelli C."/>
            <person name="Artiguenave F."/>
            <person name="Pe M.E."/>
            <person name="Valle G."/>
            <person name="Morgante M."/>
            <person name="Caboche M."/>
            <person name="Adam-Blondon A.-F."/>
            <person name="Weissenbach J."/>
            <person name="Quetier F."/>
            <person name="Wincker P."/>
        </authorList>
    </citation>
    <scope>NUCLEOTIDE SEQUENCE [LARGE SCALE GENOMIC DNA]</scope>
    <source>
        <strain evidence="3">cv. Pinot noir / PN40024</strain>
    </source>
</reference>
<keyword evidence="1" id="KW-0812">Transmembrane</keyword>
<evidence type="ECO:0000256" key="1">
    <source>
        <dbReference type="SAM" id="Phobius"/>
    </source>
</evidence>
<evidence type="ECO:0000313" key="2">
    <source>
        <dbReference type="EMBL" id="CCB47745.1"/>
    </source>
</evidence>
<keyword evidence="1" id="KW-1133">Transmembrane helix</keyword>
<evidence type="ECO:0000313" key="3">
    <source>
        <dbReference type="Proteomes" id="UP000009183"/>
    </source>
</evidence>
<dbReference type="Proteomes" id="UP000009183">
    <property type="component" value="Chromosome 16"/>
</dbReference>
<protein>
    <submittedName>
        <fullName evidence="2">Uncharacterized protein</fullName>
    </submittedName>
</protein>
<feature type="transmembrane region" description="Helical" evidence="1">
    <location>
        <begin position="30"/>
        <end position="51"/>
    </location>
</feature>
<dbReference type="HOGENOM" id="CLU_2854222_0_0_1"/>
<dbReference type="EMBL" id="FN595243">
    <property type="protein sequence ID" value="CCB47745.1"/>
    <property type="molecule type" value="Genomic_DNA"/>
</dbReference>
<dbReference type="InParanoid" id="F6H6D8"/>